<dbReference type="Gene3D" id="3.40.50.1820">
    <property type="entry name" value="alpha/beta hydrolase"/>
    <property type="match status" value="2"/>
</dbReference>
<evidence type="ECO:0000313" key="1">
    <source>
        <dbReference type="EMBL" id="UWZ77909.1"/>
    </source>
</evidence>
<evidence type="ECO:0000313" key="2">
    <source>
        <dbReference type="Proteomes" id="UP001060414"/>
    </source>
</evidence>
<keyword evidence="1" id="KW-0378">Hydrolase</keyword>
<dbReference type="InterPro" id="IPR029058">
    <property type="entry name" value="AB_hydrolase_fold"/>
</dbReference>
<dbReference type="SUPFAM" id="SSF53474">
    <property type="entry name" value="alpha/beta-Hydrolases"/>
    <property type="match status" value="1"/>
</dbReference>
<dbReference type="GO" id="GO:0016787">
    <property type="term" value="F:hydrolase activity"/>
    <property type="evidence" value="ECO:0007669"/>
    <property type="project" value="UniProtKB-KW"/>
</dbReference>
<keyword evidence="2" id="KW-1185">Reference proteome</keyword>
<dbReference type="RefSeq" id="WP_260746257.1">
    <property type="nucleotide sequence ID" value="NZ_CP092109.1"/>
</dbReference>
<sequence length="367" mass="40729">MSLMAGCSPRRGYEAVLLLADVAAGEEPSRLKATRPQPKRVPVRIPAAPAFPLSAGFFGADLYLPGEPVRAGVLLVPGVAEEGKDDPRLVAFAYSLARSRFAVLVPELESMHRLEVRGENVDEVAAAFAWFRNRTDLVPSGRLGMMAFSYAVGPTVLAAKDAAVAEDVRFVAGVGGYYDIHAVMTFFTTGWFQDGERWRRGDPNRYGKWIFVEGNLDRLEHESDRELFQEMADRRKDDLDAPIADLAEGLSEEGLALYRFITNEDRERAPELIAALPEFLRRDIDALNLADKDLGSLRARLILIHGLDDPIIPYTESRALKKALPAGQVDLFLVRGLMHVDVTPGLVGSWRMWRSVTALLRERDGVR</sequence>
<name>A0ABY5ZHH7_9BACT</name>
<reference evidence="1" key="1">
    <citation type="journal article" date="2022" name="Environ. Microbiol.">
        <title>Geoalkalibacter halelectricus SAP #1 sp. nov. possessing extracellular electron transfer and mineral#reducing capabilities from a haloalkaline environment.</title>
        <authorList>
            <person name="Yadav S."/>
            <person name="Singh R."/>
            <person name="Sundharam S.S."/>
            <person name="Chaudhary S."/>
            <person name="Krishnamurthi S."/>
            <person name="Patil S.A."/>
        </authorList>
    </citation>
    <scope>NUCLEOTIDE SEQUENCE</scope>
    <source>
        <strain evidence="1">SAP-1</strain>
    </source>
</reference>
<dbReference type="Proteomes" id="UP001060414">
    <property type="component" value="Chromosome"/>
</dbReference>
<accession>A0ABY5ZHH7</accession>
<gene>
    <name evidence="1" type="ORF">L9S41_09350</name>
</gene>
<dbReference type="EMBL" id="CP092109">
    <property type="protein sequence ID" value="UWZ77909.1"/>
    <property type="molecule type" value="Genomic_DNA"/>
</dbReference>
<proteinExistence type="predicted"/>
<organism evidence="1 2">
    <name type="scientific">Geoalkalibacter halelectricus</name>
    <dbReference type="NCBI Taxonomy" id="2847045"/>
    <lineage>
        <taxon>Bacteria</taxon>
        <taxon>Pseudomonadati</taxon>
        <taxon>Thermodesulfobacteriota</taxon>
        <taxon>Desulfuromonadia</taxon>
        <taxon>Desulfuromonadales</taxon>
        <taxon>Geoalkalibacteraceae</taxon>
        <taxon>Geoalkalibacter</taxon>
    </lineage>
</organism>
<protein>
    <submittedName>
        <fullName evidence="1">Alpha/beta hydrolase</fullName>
    </submittedName>
</protein>